<protein>
    <submittedName>
        <fullName evidence="2">Uncharacterized protein</fullName>
    </submittedName>
</protein>
<evidence type="ECO:0000313" key="2">
    <source>
        <dbReference type="EMBL" id="MBW0529369.1"/>
    </source>
</evidence>
<evidence type="ECO:0000256" key="1">
    <source>
        <dbReference type="SAM" id="MobiDB-lite"/>
    </source>
</evidence>
<comment type="caution">
    <text evidence="2">The sequence shown here is derived from an EMBL/GenBank/DDBJ whole genome shotgun (WGS) entry which is preliminary data.</text>
</comment>
<feature type="region of interest" description="Disordered" evidence="1">
    <location>
        <begin position="1"/>
        <end position="61"/>
    </location>
</feature>
<keyword evidence="3" id="KW-1185">Reference proteome</keyword>
<gene>
    <name evidence="2" type="ORF">O181_069084</name>
</gene>
<sequence length="151" mass="17415">MSPVHLRNPVFQRNQPEDREGLSESMRPGGGNLGHSGGWKEIERNHTHSATQISNSTETSDQRTGKIFIKFFSSTNSSKAFFQWSMDNKRFNLASHWAELGASFQRIYLKEIDFKDLIVITKGWNSMRQFKLLEVRGNRIRDNQANIQAIE</sequence>
<accession>A0A9Q3EYK8</accession>
<evidence type="ECO:0000313" key="3">
    <source>
        <dbReference type="Proteomes" id="UP000765509"/>
    </source>
</evidence>
<name>A0A9Q3EYK8_9BASI</name>
<feature type="compositionally biased region" description="Polar residues" evidence="1">
    <location>
        <begin position="48"/>
        <end position="59"/>
    </location>
</feature>
<dbReference type="EMBL" id="AVOT02035093">
    <property type="protein sequence ID" value="MBW0529369.1"/>
    <property type="molecule type" value="Genomic_DNA"/>
</dbReference>
<dbReference type="AlphaFoldDB" id="A0A9Q3EYK8"/>
<organism evidence="2 3">
    <name type="scientific">Austropuccinia psidii MF-1</name>
    <dbReference type="NCBI Taxonomy" id="1389203"/>
    <lineage>
        <taxon>Eukaryota</taxon>
        <taxon>Fungi</taxon>
        <taxon>Dikarya</taxon>
        <taxon>Basidiomycota</taxon>
        <taxon>Pucciniomycotina</taxon>
        <taxon>Pucciniomycetes</taxon>
        <taxon>Pucciniales</taxon>
        <taxon>Sphaerophragmiaceae</taxon>
        <taxon>Austropuccinia</taxon>
    </lineage>
</organism>
<dbReference type="Proteomes" id="UP000765509">
    <property type="component" value="Unassembled WGS sequence"/>
</dbReference>
<feature type="compositionally biased region" description="Gly residues" evidence="1">
    <location>
        <begin position="28"/>
        <end position="37"/>
    </location>
</feature>
<proteinExistence type="predicted"/>
<reference evidence="2" key="1">
    <citation type="submission" date="2021-03" db="EMBL/GenBank/DDBJ databases">
        <title>Draft genome sequence of rust myrtle Austropuccinia psidii MF-1, a brazilian biotype.</title>
        <authorList>
            <person name="Quecine M.C."/>
            <person name="Pachon D.M.R."/>
            <person name="Bonatelli M.L."/>
            <person name="Correr F.H."/>
            <person name="Franceschini L.M."/>
            <person name="Leite T.F."/>
            <person name="Margarido G.R.A."/>
            <person name="Almeida C.A."/>
            <person name="Ferrarezi J.A."/>
            <person name="Labate C.A."/>
        </authorList>
    </citation>
    <scope>NUCLEOTIDE SEQUENCE</scope>
    <source>
        <strain evidence="2">MF-1</strain>
    </source>
</reference>